<proteinExistence type="predicted"/>
<evidence type="ECO:0000313" key="3">
    <source>
        <dbReference type="Proteomes" id="UP000321523"/>
    </source>
</evidence>
<dbReference type="EMBL" id="BJYZ01000003">
    <property type="protein sequence ID" value="GEO36766.1"/>
    <property type="molecule type" value="Genomic_DNA"/>
</dbReference>
<organism evidence="2 3">
    <name type="scientific">Skermanella aerolata</name>
    <dbReference type="NCBI Taxonomy" id="393310"/>
    <lineage>
        <taxon>Bacteria</taxon>
        <taxon>Pseudomonadati</taxon>
        <taxon>Pseudomonadota</taxon>
        <taxon>Alphaproteobacteria</taxon>
        <taxon>Rhodospirillales</taxon>
        <taxon>Azospirillaceae</taxon>
        <taxon>Skermanella</taxon>
    </lineage>
</organism>
<accession>A0A512DJW6</accession>
<comment type="caution">
    <text evidence="2">The sequence shown here is derived from an EMBL/GenBank/DDBJ whole genome shotgun (WGS) entry which is preliminary data.</text>
</comment>
<gene>
    <name evidence="2" type="ORF">SAE02_09140</name>
</gene>
<feature type="transmembrane region" description="Helical" evidence="1">
    <location>
        <begin position="74"/>
        <end position="99"/>
    </location>
</feature>
<keyword evidence="1" id="KW-0472">Membrane</keyword>
<protein>
    <submittedName>
        <fullName evidence="2">Membrane protein</fullName>
    </submittedName>
</protein>
<keyword evidence="3" id="KW-1185">Reference proteome</keyword>
<sequence length="140" mass="14947">MLGVVFLLIGIAGFVPGLMHSPEHVGDVEVTQNFGRLMGLFPVNALHNVVHIVFGIWGIAAYRSYTGARGYSKAVAALYAVLAVMGIIPGLNTTFGLIPLYGHDIWLHAVIAIAAAYFGFVATDRSVGYSSTTTTTNHRI</sequence>
<dbReference type="Proteomes" id="UP000321523">
    <property type="component" value="Unassembled WGS sequence"/>
</dbReference>
<reference evidence="2 3" key="1">
    <citation type="submission" date="2019-07" db="EMBL/GenBank/DDBJ databases">
        <title>Whole genome shotgun sequence of Skermanella aerolata NBRC 106429.</title>
        <authorList>
            <person name="Hosoyama A."/>
            <person name="Uohara A."/>
            <person name="Ohji S."/>
            <person name="Ichikawa N."/>
        </authorList>
    </citation>
    <scope>NUCLEOTIDE SEQUENCE [LARGE SCALE GENOMIC DNA]</scope>
    <source>
        <strain evidence="2 3">NBRC 106429</strain>
    </source>
</reference>
<evidence type="ECO:0000256" key="1">
    <source>
        <dbReference type="SAM" id="Phobius"/>
    </source>
</evidence>
<dbReference type="Pfam" id="PF14325">
    <property type="entry name" value="DUF4383"/>
    <property type="match status" value="1"/>
</dbReference>
<name>A0A512DJW6_9PROT</name>
<dbReference type="OrthoDB" id="572373at2"/>
<keyword evidence="1" id="KW-0812">Transmembrane</keyword>
<keyword evidence="1" id="KW-1133">Transmembrane helix</keyword>
<feature type="transmembrane region" description="Helical" evidence="1">
    <location>
        <begin position="105"/>
        <end position="123"/>
    </location>
</feature>
<feature type="transmembrane region" description="Helical" evidence="1">
    <location>
        <begin position="41"/>
        <end position="62"/>
    </location>
</feature>
<dbReference type="AlphaFoldDB" id="A0A512DJW6"/>
<evidence type="ECO:0000313" key="2">
    <source>
        <dbReference type="EMBL" id="GEO36766.1"/>
    </source>
</evidence>